<keyword evidence="1 2" id="KW-0670">Pyruvate</keyword>
<keyword evidence="1" id="KW-0831">Ubiquinone biosynthesis</keyword>
<dbReference type="PANTHER" id="PTHR38683">
    <property type="entry name" value="CHORISMATE PYRUVATE-LYASE"/>
    <property type="match status" value="1"/>
</dbReference>
<dbReference type="HAMAP" id="MF_01632">
    <property type="entry name" value="UbiC"/>
    <property type="match status" value="1"/>
</dbReference>
<dbReference type="KEGG" id="mcys:MCB1EB_0705"/>
<dbReference type="AlphaFoldDB" id="A0A2Z6ETX7"/>
<comment type="function">
    <text evidence="1">Removes the pyruvyl group from chorismate, with concomitant aromatization of the ring, to provide 4-hydroxybenzoate (4HB) for the ubiquinone pathway.</text>
</comment>
<proteinExistence type="inferred from homology"/>
<accession>A0A2Z6ETX7</accession>
<keyword evidence="1" id="KW-0963">Cytoplasm</keyword>
<dbReference type="SUPFAM" id="SSF64288">
    <property type="entry name" value="Chorismate lyase-like"/>
    <property type="match status" value="1"/>
</dbReference>
<comment type="caution">
    <text evidence="1">Lacks conserved residue(s) required for the propagation of feature annotation.</text>
</comment>
<feature type="binding site" evidence="1">
    <location>
        <position position="113"/>
    </location>
    <ligand>
        <name>substrate</name>
    </ligand>
</feature>
<evidence type="ECO:0000313" key="2">
    <source>
        <dbReference type="EMBL" id="BBE08866.1"/>
    </source>
</evidence>
<comment type="subcellular location">
    <subcellularLocation>
        <location evidence="1">Cytoplasm</location>
    </subcellularLocation>
</comment>
<keyword evidence="3" id="KW-1185">Reference proteome</keyword>
<dbReference type="EC" id="4.1.3.40" evidence="1"/>
<dbReference type="PANTHER" id="PTHR38683:SF1">
    <property type="entry name" value="CHORISMATE PYRUVATE-LYASE"/>
    <property type="match status" value="1"/>
</dbReference>
<evidence type="ECO:0000256" key="1">
    <source>
        <dbReference type="HAMAP-Rule" id="MF_01632"/>
    </source>
</evidence>
<protein>
    <recommendedName>
        <fullName evidence="1">Probable chorismate pyruvate-lyase</fullName>
        <shortName evidence="1">CL</shortName>
        <shortName evidence="1">CPL</shortName>
        <ecNumber evidence="1">4.1.3.40</ecNumber>
    </recommendedName>
</protein>
<dbReference type="InterPro" id="IPR028978">
    <property type="entry name" value="Chorismate_lyase_/UTRA_dom_sf"/>
</dbReference>
<dbReference type="EMBL" id="AP018150">
    <property type="protein sequence ID" value="BBE08866.1"/>
    <property type="molecule type" value="Genomic_DNA"/>
</dbReference>
<name>A0A2Z6ETX7_9BURK</name>
<dbReference type="InterPro" id="IPR007440">
    <property type="entry name" value="Chorismate--pyruvate_lyase"/>
</dbReference>
<dbReference type="GO" id="GO:0008813">
    <property type="term" value="F:chorismate lyase activity"/>
    <property type="evidence" value="ECO:0007669"/>
    <property type="project" value="UniProtKB-UniRule"/>
</dbReference>
<dbReference type="GO" id="GO:0042866">
    <property type="term" value="P:pyruvate biosynthetic process"/>
    <property type="evidence" value="ECO:0007669"/>
    <property type="project" value="UniProtKB-UniRule"/>
</dbReference>
<dbReference type="GO" id="GO:0006744">
    <property type="term" value="P:ubiquinone biosynthetic process"/>
    <property type="evidence" value="ECO:0007669"/>
    <property type="project" value="UniProtKB-UniRule"/>
</dbReference>
<reference evidence="2 3" key="1">
    <citation type="journal article" date="2018" name="Microbes Environ.">
        <title>Comparative Genomic Insights into Endofungal Lifestyles of Two Bacterial Endosymbionts, Mycoavidus cysteinexigens and Burkholderia rhizoxinica.</title>
        <authorList>
            <person name="Sharmin D."/>
            <person name="Guo Y."/>
            <person name="Nishizawa T."/>
            <person name="Ohshima S."/>
            <person name="Sato Y."/>
            <person name="Takashima Y."/>
            <person name="Narisawa K."/>
            <person name="Ohta H."/>
        </authorList>
    </citation>
    <scope>NUCLEOTIDE SEQUENCE [LARGE SCALE GENOMIC DNA]</scope>
    <source>
        <strain evidence="2 3">B1-EB</strain>
    </source>
</reference>
<evidence type="ECO:0000313" key="3">
    <source>
        <dbReference type="Proteomes" id="UP000282597"/>
    </source>
</evidence>
<dbReference type="Pfam" id="PF04345">
    <property type="entry name" value="Chor_lyase"/>
    <property type="match status" value="1"/>
</dbReference>
<comment type="similarity">
    <text evidence="1">Belongs to the UbiC family.</text>
</comment>
<keyword evidence="1 2" id="KW-0456">Lyase</keyword>
<dbReference type="Proteomes" id="UP000282597">
    <property type="component" value="Chromosome"/>
</dbReference>
<feature type="binding site" evidence="1">
    <location>
        <position position="75"/>
    </location>
    <ligand>
        <name>substrate</name>
    </ligand>
</feature>
<dbReference type="GO" id="GO:0005829">
    <property type="term" value="C:cytosol"/>
    <property type="evidence" value="ECO:0007669"/>
    <property type="project" value="TreeGrafter"/>
</dbReference>
<sequence>MRMLFNAANAQWRVLPRPLFSAAQKNWLTRGGSLTQRLQTLGRVEVQVVREAVDFAWAGEAHCLKARARQRVWAREVLLLVEGEPFIAARSIAPLPASRGVWADIRQLHTRSLSELLYGGVIKRSALASRPIGKGDPLYHFIQRCFERAALRRDLTPPLSAAPVARRSIFMHAGQPLLVTECMLAALWLRLAEPNRQTG</sequence>
<dbReference type="Gene3D" id="3.40.1410.10">
    <property type="entry name" value="Chorismate lyase-like"/>
    <property type="match status" value="1"/>
</dbReference>
<comment type="pathway">
    <text evidence="1">Cofactor biosynthesis; ubiquinone biosynthesis.</text>
</comment>
<comment type="catalytic activity">
    <reaction evidence="1">
        <text>chorismate = 4-hydroxybenzoate + pyruvate</text>
        <dbReference type="Rhea" id="RHEA:16505"/>
        <dbReference type="ChEBI" id="CHEBI:15361"/>
        <dbReference type="ChEBI" id="CHEBI:17879"/>
        <dbReference type="ChEBI" id="CHEBI:29748"/>
        <dbReference type="EC" id="4.1.3.40"/>
    </reaction>
</comment>
<feature type="binding site" evidence="1">
    <location>
        <position position="181"/>
    </location>
    <ligand>
        <name>substrate</name>
    </ligand>
</feature>
<dbReference type="UniPathway" id="UPA00232"/>
<organism evidence="2 3">
    <name type="scientific">Mycoavidus cysteinexigens</name>
    <dbReference type="NCBI Taxonomy" id="1553431"/>
    <lineage>
        <taxon>Bacteria</taxon>
        <taxon>Pseudomonadati</taxon>
        <taxon>Pseudomonadota</taxon>
        <taxon>Betaproteobacteria</taxon>
        <taxon>Burkholderiales</taxon>
        <taxon>Burkholderiaceae</taxon>
        <taxon>Mycoavidus</taxon>
    </lineage>
</organism>
<gene>
    <name evidence="1" type="primary">ubiC</name>
    <name evidence="2" type="ORF">MCB1EB_0705</name>
</gene>